<name>A0A7W5ZMY2_9BACT</name>
<dbReference type="InterPro" id="IPR038643">
    <property type="entry name" value="PliI_sf"/>
</dbReference>
<comment type="caution">
    <text evidence="1">The sequence shown here is derived from an EMBL/GenBank/DDBJ whole genome shotgun (WGS) entry which is preliminary data.</text>
</comment>
<dbReference type="EMBL" id="JACIBY010000008">
    <property type="protein sequence ID" value="MBB3839798.1"/>
    <property type="molecule type" value="Genomic_DNA"/>
</dbReference>
<dbReference type="RefSeq" id="WP_221225672.1">
    <property type="nucleotide sequence ID" value="NZ_JACIBY010000008.1"/>
</dbReference>
<evidence type="ECO:0000313" key="2">
    <source>
        <dbReference type="Proteomes" id="UP000541352"/>
    </source>
</evidence>
<keyword evidence="2" id="KW-1185">Reference proteome</keyword>
<sequence>MVASLRPPTTEEITAERFEKTLIFKKHQFEISTTEAGAVREMVMKVSRNNQLLITIRQKTDGWVINAETADLDQNNAPEIYIYSCTYGSGAFGKVYGYQFFPDSFDKIHMAPLTPELSKGYMGHDMFKMEDDHLVRQFPIYLAGDINAKATGGVRKVKYKLQDIEKRLVLIPE</sequence>
<dbReference type="Proteomes" id="UP000541352">
    <property type="component" value="Unassembled WGS sequence"/>
</dbReference>
<gene>
    <name evidence="1" type="ORF">FHS57_003809</name>
</gene>
<dbReference type="Gene3D" id="2.40.128.460">
    <property type="entry name" value="Periplasmic lysozyme inhibitor of I-type lysozyme"/>
    <property type="match status" value="1"/>
</dbReference>
<reference evidence="1 2" key="1">
    <citation type="submission" date="2020-08" db="EMBL/GenBank/DDBJ databases">
        <title>Genomic Encyclopedia of Type Strains, Phase IV (KMG-IV): sequencing the most valuable type-strain genomes for metagenomic binning, comparative biology and taxonomic classification.</title>
        <authorList>
            <person name="Goeker M."/>
        </authorList>
    </citation>
    <scope>NUCLEOTIDE SEQUENCE [LARGE SCALE GENOMIC DNA]</scope>
    <source>
        <strain evidence="1 2">DSM 17976</strain>
    </source>
</reference>
<proteinExistence type="predicted"/>
<dbReference type="AlphaFoldDB" id="A0A7W5ZMY2"/>
<evidence type="ECO:0000313" key="1">
    <source>
        <dbReference type="EMBL" id="MBB3839798.1"/>
    </source>
</evidence>
<accession>A0A7W5ZMY2</accession>
<organism evidence="1 2">
    <name type="scientific">Runella defluvii</name>
    <dbReference type="NCBI Taxonomy" id="370973"/>
    <lineage>
        <taxon>Bacteria</taxon>
        <taxon>Pseudomonadati</taxon>
        <taxon>Bacteroidota</taxon>
        <taxon>Cytophagia</taxon>
        <taxon>Cytophagales</taxon>
        <taxon>Spirosomataceae</taxon>
        <taxon>Runella</taxon>
    </lineage>
</organism>
<protein>
    <submittedName>
        <fullName evidence="1">Uncharacterized protein</fullName>
    </submittedName>
</protein>